<dbReference type="EMBL" id="MUMY01000015">
    <property type="protein sequence ID" value="ONM47452.1"/>
    <property type="molecule type" value="Genomic_DNA"/>
</dbReference>
<dbReference type="PANTHER" id="PTHR39683">
    <property type="entry name" value="CONSERVED PROTEIN TB16.3"/>
    <property type="match status" value="1"/>
</dbReference>
<dbReference type="Pfam" id="PF10604">
    <property type="entry name" value="Polyketide_cyc2"/>
    <property type="match status" value="1"/>
</dbReference>
<evidence type="ECO:0000313" key="1">
    <source>
        <dbReference type="EMBL" id="ONM47452.1"/>
    </source>
</evidence>
<dbReference type="InterPro" id="IPR023393">
    <property type="entry name" value="START-like_dom_sf"/>
</dbReference>
<evidence type="ECO:0000313" key="2">
    <source>
        <dbReference type="Proteomes" id="UP000188836"/>
    </source>
</evidence>
<dbReference type="Gene3D" id="3.30.530.20">
    <property type="match status" value="1"/>
</dbReference>
<dbReference type="Proteomes" id="UP000188836">
    <property type="component" value="Unassembled WGS sequence"/>
</dbReference>
<organism evidence="1 2">
    <name type="scientific">Nocardia donostiensis</name>
    <dbReference type="NCBI Taxonomy" id="1538463"/>
    <lineage>
        <taxon>Bacteria</taxon>
        <taxon>Bacillati</taxon>
        <taxon>Actinomycetota</taxon>
        <taxon>Actinomycetes</taxon>
        <taxon>Mycobacteriales</taxon>
        <taxon>Nocardiaceae</taxon>
        <taxon>Nocardia</taxon>
    </lineage>
</organism>
<dbReference type="OrthoDB" id="4730534at2"/>
<reference evidence="1 2" key="1">
    <citation type="journal article" date="2016" name="Antonie Van Leeuwenhoek">
        <title>Nocardia donostiensis sp. nov., isolated from human respiratory specimens.</title>
        <authorList>
            <person name="Ercibengoa M."/>
            <person name="Bell M."/>
            <person name="Marimon J.M."/>
            <person name="Humrighouse B."/>
            <person name="Klenk H.P."/>
            <person name="Potter G."/>
            <person name="Perez-Trallero E."/>
        </authorList>
    </citation>
    <scope>NUCLEOTIDE SEQUENCE [LARGE SCALE GENOMIC DNA]</scope>
    <source>
        <strain evidence="1 2">X1655</strain>
    </source>
</reference>
<dbReference type="AlphaFoldDB" id="A0A1V2TD57"/>
<evidence type="ECO:0008006" key="3">
    <source>
        <dbReference type="Google" id="ProtNLM"/>
    </source>
</evidence>
<protein>
    <recommendedName>
        <fullName evidence="3">Cyclase</fullName>
    </recommendedName>
</protein>
<sequence>MRTKTDIRFDVEADPAQVMDALLAVEMLPEWSSSYVDARVATRDDHGRPLRVFVKAEMMGASDLQVLEYDWDVDRSSWEVTDSTRGVKGGGFFEIADNEQGGTSVWYHTELYLPIPAPGFLLSRTLRRTNEAVVQNFIEFAEQFPETEQRYQIV</sequence>
<dbReference type="STRING" id="1538463.B0T36_15050"/>
<dbReference type="InterPro" id="IPR019587">
    <property type="entry name" value="Polyketide_cyclase/dehydratase"/>
</dbReference>
<proteinExistence type="predicted"/>
<comment type="caution">
    <text evidence="1">The sequence shown here is derived from an EMBL/GenBank/DDBJ whole genome shotgun (WGS) entry which is preliminary data.</text>
</comment>
<accession>A0A1V2TD57</accession>
<name>A0A1V2TD57_9NOCA</name>
<keyword evidence="2" id="KW-1185">Reference proteome</keyword>
<dbReference type="PANTHER" id="PTHR39683:SF4">
    <property type="entry name" value="COENZYME Q-BINDING PROTEIN COQ10 START DOMAIN-CONTAINING PROTEIN"/>
    <property type="match status" value="1"/>
</dbReference>
<dbReference type="RefSeq" id="WP_077118767.1">
    <property type="nucleotide sequence ID" value="NZ_LOKT01000009.1"/>
</dbReference>
<dbReference type="SUPFAM" id="SSF55961">
    <property type="entry name" value="Bet v1-like"/>
    <property type="match status" value="1"/>
</dbReference>
<gene>
    <name evidence="1" type="ORF">B0T46_17995</name>
</gene>